<gene>
    <name evidence="4" type="ORF">FVR03_02645</name>
</gene>
<feature type="domain" description="SHSP" evidence="3">
    <location>
        <begin position="22"/>
        <end position="128"/>
    </location>
</feature>
<protein>
    <submittedName>
        <fullName evidence="4">Hsp20 family protein</fullName>
    </submittedName>
</protein>
<keyword evidence="5" id="KW-1185">Reference proteome</keyword>
<dbReference type="RefSeq" id="WP_147920212.1">
    <property type="nucleotide sequence ID" value="NZ_VRTY01000006.1"/>
</dbReference>
<sequence>MKMIKDKEFLRNIAHHINLFNTIGGGVSETYVNIKKHRKGAAIQVWAAGVDSKSFKIVLHNNQLTILSMLHSSGDAEVAIPLFNRTYMLPPQVDLTRIEAIHKHGQLQIKLPYHDAATYPKEIEIQQL</sequence>
<proteinExistence type="inferred from homology"/>
<dbReference type="Proteomes" id="UP000321926">
    <property type="component" value="Unassembled WGS sequence"/>
</dbReference>
<evidence type="ECO:0000256" key="1">
    <source>
        <dbReference type="PROSITE-ProRule" id="PRU00285"/>
    </source>
</evidence>
<name>A0A5C8KAS1_9BACT</name>
<dbReference type="AlphaFoldDB" id="A0A5C8KAS1"/>
<evidence type="ECO:0000313" key="5">
    <source>
        <dbReference type="Proteomes" id="UP000321926"/>
    </source>
</evidence>
<accession>A0A5C8KAS1</accession>
<evidence type="ECO:0000256" key="2">
    <source>
        <dbReference type="RuleBase" id="RU003616"/>
    </source>
</evidence>
<dbReference type="EMBL" id="VRTY01000006">
    <property type="protein sequence ID" value="TXK52013.1"/>
    <property type="molecule type" value="Genomic_DNA"/>
</dbReference>
<dbReference type="PROSITE" id="PS01031">
    <property type="entry name" value="SHSP"/>
    <property type="match status" value="1"/>
</dbReference>
<dbReference type="CDD" id="cd06464">
    <property type="entry name" value="ACD_sHsps-like"/>
    <property type="match status" value="1"/>
</dbReference>
<organism evidence="4 5">
    <name type="scientific">Pontibacter qinzhouensis</name>
    <dbReference type="NCBI Taxonomy" id="2603253"/>
    <lineage>
        <taxon>Bacteria</taxon>
        <taxon>Pseudomonadati</taxon>
        <taxon>Bacteroidota</taxon>
        <taxon>Cytophagia</taxon>
        <taxon>Cytophagales</taxon>
        <taxon>Hymenobacteraceae</taxon>
        <taxon>Pontibacter</taxon>
    </lineage>
</organism>
<dbReference type="Pfam" id="PF00011">
    <property type="entry name" value="HSP20"/>
    <property type="match status" value="1"/>
</dbReference>
<dbReference type="Gene3D" id="2.60.40.790">
    <property type="match status" value="1"/>
</dbReference>
<dbReference type="InterPro" id="IPR008978">
    <property type="entry name" value="HSP20-like_chaperone"/>
</dbReference>
<evidence type="ECO:0000313" key="4">
    <source>
        <dbReference type="EMBL" id="TXK52013.1"/>
    </source>
</evidence>
<reference evidence="4 5" key="1">
    <citation type="submission" date="2019-08" db="EMBL/GenBank/DDBJ databases">
        <authorList>
            <person name="Shi S."/>
        </authorList>
    </citation>
    <scope>NUCLEOTIDE SEQUENCE [LARGE SCALE GENOMIC DNA]</scope>
    <source>
        <strain evidence="4 5">GY10130</strain>
    </source>
</reference>
<dbReference type="SUPFAM" id="SSF49764">
    <property type="entry name" value="HSP20-like chaperones"/>
    <property type="match status" value="1"/>
</dbReference>
<evidence type="ECO:0000259" key="3">
    <source>
        <dbReference type="PROSITE" id="PS01031"/>
    </source>
</evidence>
<dbReference type="OrthoDB" id="954426at2"/>
<dbReference type="InterPro" id="IPR002068">
    <property type="entry name" value="A-crystallin/Hsp20_dom"/>
</dbReference>
<comment type="caution">
    <text evidence="4">The sequence shown here is derived from an EMBL/GenBank/DDBJ whole genome shotgun (WGS) entry which is preliminary data.</text>
</comment>
<comment type="similarity">
    <text evidence="1 2">Belongs to the small heat shock protein (HSP20) family.</text>
</comment>